<dbReference type="AlphaFoldDB" id="A0A0B0EF25"/>
<evidence type="ECO:0000256" key="1">
    <source>
        <dbReference type="SAM" id="Coils"/>
    </source>
</evidence>
<keyword evidence="1" id="KW-0175">Coiled coil</keyword>
<reference evidence="2 3" key="1">
    <citation type="submission" date="2014-10" db="EMBL/GenBank/DDBJ databases">
        <title>Draft genome of anammox bacterium scalindua brodae, obtained using differential coverage binning of sequence data from two enrichment reactors.</title>
        <authorList>
            <person name="Speth D.R."/>
            <person name="Russ L."/>
            <person name="Kartal B."/>
            <person name="Op den Camp H.J."/>
            <person name="Dutilh B.E."/>
            <person name="Jetten M.S."/>
        </authorList>
    </citation>
    <scope>NUCLEOTIDE SEQUENCE [LARGE SCALE GENOMIC DNA]</scope>
    <source>
        <strain evidence="2">RU1</strain>
    </source>
</reference>
<dbReference type="Gene3D" id="3.40.50.300">
    <property type="entry name" value="P-loop containing nucleotide triphosphate hydrolases"/>
    <property type="match status" value="1"/>
</dbReference>
<dbReference type="Proteomes" id="UP000030652">
    <property type="component" value="Unassembled WGS sequence"/>
</dbReference>
<proteinExistence type="predicted"/>
<name>A0A0B0EF25_9BACT</name>
<gene>
    <name evidence="2" type="ORF">SCABRO_03577</name>
</gene>
<feature type="coiled-coil region" evidence="1">
    <location>
        <begin position="327"/>
        <end position="422"/>
    </location>
</feature>
<feature type="coiled-coil region" evidence="1">
    <location>
        <begin position="224"/>
        <end position="251"/>
    </location>
</feature>
<evidence type="ECO:0000313" key="2">
    <source>
        <dbReference type="EMBL" id="KHE90681.1"/>
    </source>
</evidence>
<comment type="caution">
    <text evidence="2">The sequence shown here is derived from an EMBL/GenBank/DDBJ whole genome shotgun (WGS) entry which is preliminary data.</text>
</comment>
<dbReference type="eggNOG" id="COG5293">
    <property type="taxonomic scope" value="Bacteria"/>
</dbReference>
<evidence type="ECO:0000313" key="3">
    <source>
        <dbReference type="Proteomes" id="UP000030652"/>
    </source>
</evidence>
<dbReference type="EMBL" id="JRYO01000247">
    <property type="protein sequence ID" value="KHE90681.1"/>
    <property type="molecule type" value="Genomic_DNA"/>
</dbReference>
<organism evidence="2 3">
    <name type="scientific">Candidatus Scalindua brodae</name>
    <dbReference type="NCBI Taxonomy" id="237368"/>
    <lineage>
        <taxon>Bacteria</taxon>
        <taxon>Pseudomonadati</taxon>
        <taxon>Planctomycetota</taxon>
        <taxon>Candidatus Brocadiia</taxon>
        <taxon>Candidatus Brocadiales</taxon>
        <taxon>Candidatus Scalinduaceae</taxon>
        <taxon>Candidatus Scalindua</taxon>
    </lineage>
</organism>
<sequence>MILNKLYSEPLGLFETVKFINGVNFIFAKKDKNSDPGNSLNGVGKSLLLNFLDYALLSSKTKHIMSAMKNNEIGQYSIALEFTIQDSNYIIKRSLTESNKNIVVGKTNDPIYFESIKEAKEYLCDLIFKNEDYKGKYYNTWLRKLLPFFIKKQENPKTKVNFLDPIKFSIPPEMELVPYHLFFLGIDNSLFWKNFNIKSDLKNKIEALKEIRSIITDTYNLHDIPQAENKIDRLKGEVQEHETNIEKFQLAKQYQDIEKESNNLTVIIKDLWYQNHLDQNKVRSYKESYELDDSVQTLKIKKLYTEANKLLAENIKKTLDDAVLFRKNIANSRKEFLSSEIENIEIEIKKRKNKIDDFELERAKIFKFLETKDAIKDLSEAYLNLSKKREKLNDLEGKIKLYQDLNSEKAEREAEIAKLYSEITNFIQEIKNDISTFRKIFFEVHNAIYPENKDKIYGFTFEPKPRADSKVNMEVFFTSRFIYREK</sequence>
<dbReference type="InterPro" id="IPR027417">
    <property type="entry name" value="P-loop_NTPase"/>
</dbReference>
<evidence type="ECO:0008006" key="4">
    <source>
        <dbReference type="Google" id="ProtNLM"/>
    </source>
</evidence>
<protein>
    <recommendedName>
        <fullName evidence="4">DUF2326 domain-containing protein</fullName>
    </recommendedName>
</protein>
<accession>A0A0B0EF25</accession>